<accession>A0ABR9RJ63</accession>
<keyword evidence="2" id="KW-1185">Reference proteome</keyword>
<dbReference type="EMBL" id="JADCKL010000004">
    <property type="protein sequence ID" value="MBE5063004.1"/>
    <property type="molecule type" value="Genomic_DNA"/>
</dbReference>
<protein>
    <submittedName>
        <fullName evidence="1">Uncharacterized protein</fullName>
    </submittedName>
</protein>
<reference evidence="1 2" key="1">
    <citation type="submission" date="2020-10" db="EMBL/GenBank/DDBJ databases">
        <title>ChiBAC.</title>
        <authorList>
            <person name="Zenner C."/>
            <person name="Hitch T.C.A."/>
            <person name="Clavel T."/>
        </authorList>
    </citation>
    <scope>NUCLEOTIDE SEQUENCE [LARGE SCALE GENOMIC DNA]</scope>
    <source>
        <strain evidence="1 2">DSM 108991</strain>
    </source>
</reference>
<dbReference type="RefSeq" id="WP_226394707.1">
    <property type="nucleotide sequence ID" value="NZ_JADCKL010000004.1"/>
</dbReference>
<proteinExistence type="predicted"/>
<gene>
    <name evidence="1" type="ORF">INF30_06990</name>
</gene>
<evidence type="ECO:0000313" key="1">
    <source>
        <dbReference type="EMBL" id="MBE5063004.1"/>
    </source>
</evidence>
<name>A0ABR9RJ63_9FIRM</name>
<sequence length="86" mass="10118">MSVKRLKKVEDILLLQQEKNPVVIDEQKVVYFLYSNSNTNVIQHDLNVVEVRKKYIDTLKKVYKKRGDFTNADLVLEPSEIVKIRV</sequence>
<comment type="caution">
    <text evidence="1">The sequence shown here is derived from an EMBL/GenBank/DDBJ whole genome shotgun (WGS) entry which is preliminary data.</text>
</comment>
<organism evidence="1 2">
    <name type="scientific">Claveliimonas monacensis</name>
    <dbReference type="NCBI Taxonomy" id="2779351"/>
    <lineage>
        <taxon>Bacteria</taxon>
        <taxon>Bacillati</taxon>
        <taxon>Bacillota</taxon>
        <taxon>Clostridia</taxon>
        <taxon>Lachnospirales</taxon>
        <taxon>Lachnospiraceae</taxon>
        <taxon>Claveliimonas</taxon>
    </lineage>
</organism>
<dbReference type="Proteomes" id="UP000758652">
    <property type="component" value="Unassembled WGS sequence"/>
</dbReference>
<evidence type="ECO:0000313" key="2">
    <source>
        <dbReference type="Proteomes" id="UP000758652"/>
    </source>
</evidence>